<reference evidence="4" key="1">
    <citation type="journal article" date="2019" name="Int. J. Syst. Evol. Microbiol.">
        <title>The Global Catalogue of Microorganisms (GCM) 10K type strain sequencing project: providing services to taxonomists for standard genome sequencing and annotation.</title>
        <authorList>
            <consortium name="The Broad Institute Genomics Platform"/>
            <consortium name="The Broad Institute Genome Sequencing Center for Infectious Disease"/>
            <person name="Wu L."/>
            <person name="Ma J."/>
        </authorList>
    </citation>
    <scope>NUCLEOTIDE SEQUENCE [LARGE SCALE GENOMIC DNA]</scope>
    <source>
        <strain evidence="4">JCM 18715</strain>
    </source>
</reference>
<dbReference type="SUPFAM" id="SSF53756">
    <property type="entry name" value="UDP-Glycosyltransferase/glycogen phosphorylase"/>
    <property type="match status" value="1"/>
</dbReference>
<dbReference type="Proteomes" id="UP001500547">
    <property type="component" value="Unassembled WGS sequence"/>
</dbReference>
<feature type="domain" description="Glycosyltransferase subfamily 4-like N-terminal" evidence="2">
    <location>
        <begin position="14"/>
        <end position="220"/>
    </location>
</feature>
<dbReference type="Pfam" id="PF00534">
    <property type="entry name" value="Glycos_transf_1"/>
    <property type="match status" value="1"/>
</dbReference>
<gene>
    <name evidence="3" type="ORF">GCM10025770_31760</name>
</gene>
<evidence type="ECO:0000313" key="4">
    <source>
        <dbReference type="Proteomes" id="UP001500547"/>
    </source>
</evidence>
<proteinExistence type="predicted"/>
<sequence length="398" mass="43418">MKILFANKFFFLNGGSETVFFQEREFLQSQGVEVFDFSMHDARNQASEQAAYFVGAANYKGGGGKLQKLKSAVSLLHSPEAVRKITTLIETVRPDILHCHNIYHQLTPSIIKAAHRLGVKTVLTLHDYKVVCPTYVRVRDGKACSDCIGGDFFNVVRHRCSDGSLGRSALLFAEAKLQQWMGSYDVLDRVIAPSAFMQRSVTQWRFPAEKVVLNYNGIDPLRFSAGGADEGYVLYLGRLSAEKGLLTLGQAQAASGVPVKVAGTGPLDETLRSRFPGLQLLGYQSGEPLRQLIAGASAIVVPSEWHENCPMSVLEAMACGKPVIGSRMGGIPELVQEGVTGRLFECGNVAELQACLSALMADADLRAAMGRAGRERLEQNYSLARHNSALLDTYKSLL</sequence>
<dbReference type="CDD" id="cd03801">
    <property type="entry name" value="GT4_PimA-like"/>
    <property type="match status" value="1"/>
</dbReference>
<dbReference type="InterPro" id="IPR028098">
    <property type="entry name" value="Glyco_trans_4-like_N"/>
</dbReference>
<feature type="domain" description="Glycosyl transferase family 1" evidence="1">
    <location>
        <begin position="229"/>
        <end position="376"/>
    </location>
</feature>
<evidence type="ECO:0000313" key="3">
    <source>
        <dbReference type="EMBL" id="GAA5169778.1"/>
    </source>
</evidence>
<dbReference type="RefSeq" id="WP_345534089.1">
    <property type="nucleotide sequence ID" value="NZ_BAABLD010000015.1"/>
</dbReference>
<organism evidence="3 4">
    <name type="scientific">Viridibacterium curvum</name>
    <dbReference type="NCBI Taxonomy" id="1101404"/>
    <lineage>
        <taxon>Bacteria</taxon>
        <taxon>Pseudomonadati</taxon>
        <taxon>Pseudomonadota</taxon>
        <taxon>Betaproteobacteria</taxon>
        <taxon>Rhodocyclales</taxon>
        <taxon>Rhodocyclaceae</taxon>
        <taxon>Viridibacterium</taxon>
    </lineage>
</organism>
<dbReference type="Gene3D" id="3.40.50.2000">
    <property type="entry name" value="Glycogen Phosphorylase B"/>
    <property type="match status" value="2"/>
</dbReference>
<name>A0ABP9QZW8_9RHOO</name>
<dbReference type="InterPro" id="IPR050194">
    <property type="entry name" value="Glycosyltransferase_grp1"/>
</dbReference>
<dbReference type="PANTHER" id="PTHR45947">
    <property type="entry name" value="SULFOQUINOVOSYL TRANSFERASE SQD2"/>
    <property type="match status" value="1"/>
</dbReference>
<evidence type="ECO:0000259" key="1">
    <source>
        <dbReference type="Pfam" id="PF00534"/>
    </source>
</evidence>
<dbReference type="EMBL" id="BAABLD010000015">
    <property type="protein sequence ID" value="GAA5169778.1"/>
    <property type="molecule type" value="Genomic_DNA"/>
</dbReference>
<dbReference type="InterPro" id="IPR001296">
    <property type="entry name" value="Glyco_trans_1"/>
</dbReference>
<dbReference type="PANTHER" id="PTHR45947:SF13">
    <property type="entry name" value="TRANSFERASE"/>
    <property type="match status" value="1"/>
</dbReference>
<dbReference type="Pfam" id="PF13439">
    <property type="entry name" value="Glyco_transf_4"/>
    <property type="match status" value="1"/>
</dbReference>
<comment type="caution">
    <text evidence="3">The sequence shown here is derived from an EMBL/GenBank/DDBJ whole genome shotgun (WGS) entry which is preliminary data.</text>
</comment>
<evidence type="ECO:0000259" key="2">
    <source>
        <dbReference type="Pfam" id="PF13439"/>
    </source>
</evidence>
<protein>
    <submittedName>
        <fullName evidence="3">Glycosyltransferase family 4 protein</fullName>
    </submittedName>
</protein>
<accession>A0ABP9QZW8</accession>
<keyword evidence="4" id="KW-1185">Reference proteome</keyword>